<dbReference type="AlphaFoldDB" id="A0A8K0CZT5"/>
<feature type="non-terminal residue" evidence="2">
    <location>
        <position position="1"/>
    </location>
</feature>
<dbReference type="EMBL" id="VTPC01007984">
    <property type="protein sequence ID" value="KAF2893437.1"/>
    <property type="molecule type" value="Genomic_DNA"/>
</dbReference>
<evidence type="ECO:0000313" key="3">
    <source>
        <dbReference type="Proteomes" id="UP000801492"/>
    </source>
</evidence>
<accession>A0A8K0CZT5</accession>
<protein>
    <submittedName>
        <fullName evidence="2">Uncharacterized protein</fullName>
    </submittedName>
</protein>
<gene>
    <name evidence="2" type="ORF">ILUMI_12738</name>
</gene>
<sequence>MPVDILPQDLNGIENATLEINSDAERSITLNEAFIELEASDDSQHLSEYNLVSFFDIPETTSISLASHHKSTKNIRPVDYDSSSENEEFNITNTIPKANICKRHTSDSSFFLEKMNLVLSDNDWNEDDDANKELDVVGNIGKQKPKKCSKKTLDISQMTLRYAVQKSVQKSAKPDQRGKHPPHNKTPIEIKKSVHNFIKKLPAVPPHYSQSRNDRENLLNDLRNVSFLYRIFPRDLKETGSA</sequence>
<proteinExistence type="predicted"/>
<feature type="region of interest" description="Disordered" evidence="1">
    <location>
        <begin position="165"/>
        <end position="188"/>
    </location>
</feature>
<name>A0A8K0CZT5_IGNLU</name>
<dbReference type="OrthoDB" id="6773632at2759"/>
<evidence type="ECO:0000313" key="2">
    <source>
        <dbReference type="EMBL" id="KAF2893437.1"/>
    </source>
</evidence>
<reference evidence="2" key="1">
    <citation type="submission" date="2019-08" db="EMBL/GenBank/DDBJ databases">
        <title>The genome of the North American firefly Photinus pyralis.</title>
        <authorList>
            <consortium name="Photinus pyralis genome working group"/>
            <person name="Fallon T.R."/>
            <person name="Sander Lower S.E."/>
            <person name="Weng J.-K."/>
        </authorList>
    </citation>
    <scope>NUCLEOTIDE SEQUENCE</scope>
    <source>
        <strain evidence="2">TRF0915ILg1</strain>
        <tissue evidence="2">Whole body</tissue>
    </source>
</reference>
<evidence type="ECO:0000256" key="1">
    <source>
        <dbReference type="SAM" id="MobiDB-lite"/>
    </source>
</evidence>
<keyword evidence="3" id="KW-1185">Reference proteome</keyword>
<organism evidence="2 3">
    <name type="scientific">Ignelater luminosus</name>
    <name type="common">Cucubano</name>
    <name type="synonym">Pyrophorus luminosus</name>
    <dbReference type="NCBI Taxonomy" id="2038154"/>
    <lineage>
        <taxon>Eukaryota</taxon>
        <taxon>Metazoa</taxon>
        <taxon>Ecdysozoa</taxon>
        <taxon>Arthropoda</taxon>
        <taxon>Hexapoda</taxon>
        <taxon>Insecta</taxon>
        <taxon>Pterygota</taxon>
        <taxon>Neoptera</taxon>
        <taxon>Endopterygota</taxon>
        <taxon>Coleoptera</taxon>
        <taxon>Polyphaga</taxon>
        <taxon>Elateriformia</taxon>
        <taxon>Elateroidea</taxon>
        <taxon>Elateridae</taxon>
        <taxon>Agrypninae</taxon>
        <taxon>Pyrophorini</taxon>
        <taxon>Ignelater</taxon>
    </lineage>
</organism>
<dbReference type="Proteomes" id="UP000801492">
    <property type="component" value="Unassembled WGS sequence"/>
</dbReference>
<comment type="caution">
    <text evidence="2">The sequence shown here is derived from an EMBL/GenBank/DDBJ whole genome shotgun (WGS) entry which is preliminary data.</text>
</comment>